<reference evidence="2" key="3">
    <citation type="journal article" date="2017" name="Nature">
        <title>Genome sequence of the progenitor of the wheat D genome Aegilops tauschii.</title>
        <authorList>
            <person name="Luo M.C."/>
            <person name="Gu Y.Q."/>
            <person name="Puiu D."/>
            <person name="Wang H."/>
            <person name="Twardziok S.O."/>
            <person name="Deal K.R."/>
            <person name="Huo N."/>
            <person name="Zhu T."/>
            <person name="Wang L."/>
            <person name="Wang Y."/>
            <person name="McGuire P.E."/>
            <person name="Liu S."/>
            <person name="Long H."/>
            <person name="Ramasamy R.K."/>
            <person name="Rodriguez J.C."/>
            <person name="Van S.L."/>
            <person name="Yuan L."/>
            <person name="Wang Z."/>
            <person name="Xia Z."/>
            <person name="Xiao L."/>
            <person name="Anderson O.D."/>
            <person name="Ouyang S."/>
            <person name="Liang Y."/>
            <person name="Zimin A.V."/>
            <person name="Pertea G."/>
            <person name="Qi P."/>
            <person name="Bennetzen J.L."/>
            <person name="Dai X."/>
            <person name="Dawson M.W."/>
            <person name="Muller H.G."/>
            <person name="Kugler K."/>
            <person name="Rivarola-Duarte L."/>
            <person name="Spannagl M."/>
            <person name="Mayer K.F.X."/>
            <person name="Lu F.H."/>
            <person name="Bevan M.W."/>
            <person name="Leroy P."/>
            <person name="Li P."/>
            <person name="You F.M."/>
            <person name="Sun Q."/>
            <person name="Liu Z."/>
            <person name="Lyons E."/>
            <person name="Wicker T."/>
            <person name="Salzberg S.L."/>
            <person name="Devos K.M."/>
            <person name="Dvorak J."/>
        </authorList>
    </citation>
    <scope>NUCLEOTIDE SEQUENCE [LARGE SCALE GENOMIC DNA]</scope>
    <source>
        <strain evidence="2">cv. AL8/78</strain>
    </source>
</reference>
<keyword evidence="3" id="KW-1185">Reference proteome</keyword>
<dbReference type="AlphaFoldDB" id="A0A452XYI4"/>
<feature type="region of interest" description="Disordered" evidence="1">
    <location>
        <begin position="178"/>
        <end position="248"/>
    </location>
</feature>
<feature type="compositionally biased region" description="Gly residues" evidence="1">
    <location>
        <begin position="231"/>
        <end position="248"/>
    </location>
</feature>
<feature type="region of interest" description="Disordered" evidence="1">
    <location>
        <begin position="1"/>
        <end position="20"/>
    </location>
</feature>
<dbReference type="EnsemblPlants" id="AET1Gv20216800.1">
    <property type="protein sequence ID" value="AET1Gv20216800.1"/>
    <property type="gene ID" value="AET1Gv20216800"/>
</dbReference>
<evidence type="ECO:0000313" key="3">
    <source>
        <dbReference type="Proteomes" id="UP000015105"/>
    </source>
</evidence>
<reference evidence="3" key="2">
    <citation type="journal article" date="2017" name="Nat. Plants">
        <title>The Aegilops tauschii genome reveals multiple impacts of transposons.</title>
        <authorList>
            <person name="Zhao G."/>
            <person name="Zou C."/>
            <person name="Li K."/>
            <person name="Wang K."/>
            <person name="Li T."/>
            <person name="Gao L."/>
            <person name="Zhang X."/>
            <person name="Wang H."/>
            <person name="Yang Z."/>
            <person name="Liu X."/>
            <person name="Jiang W."/>
            <person name="Mao L."/>
            <person name="Kong X."/>
            <person name="Jiao Y."/>
            <person name="Jia J."/>
        </authorList>
    </citation>
    <scope>NUCLEOTIDE SEQUENCE [LARGE SCALE GENOMIC DNA]</scope>
    <source>
        <strain evidence="3">cv. AL8/78</strain>
    </source>
</reference>
<reference evidence="2" key="4">
    <citation type="submission" date="2019-03" db="UniProtKB">
        <authorList>
            <consortium name="EnsemblPlants"/>
        </authorList>
    </citation>
    <scope>IDENTIFICATION</scope>
</reference>
<proteinExistence type="predicted"/>
<evidence type="ECO:0000256" key="1">
    <source>
        <dbReference type="SAM" id="MobiDB-lite"/>
    </source>
</evidence>
<feature type="compositionally biased region" description="Polar residues" evidence="1">
    <location>
        <begin position="48"/>
        <end position="61"/>
    </location>
</feature>
<organism evidence="2 3">
    <name type="scientific">Aegilops tauschii subsp. strangulata</name>
    <name type="common">Goatgrass</name>
    <dbReference type="NCBI Taxonomy" id="200361"/>
    <lineage>
        <taxon>Eukaryota</taxon>
        <taxon>Viridiplantae</taxon>
        <taxon>Streptophyta</taxon>
        <taxon>Embryophyta</taxon>
        <taxon>Tracheophyta</taxon>
        <taxon>Spermatophyta</taxon>
        <taxon>Magnoliopsida</taxon>
        <taxon>Liliopsida</taxon>
        <taxon>Poales</taxon>
        <taxon>Poaceae</taxon>
        <taxon>BOP clade</taxon>
        <taxon>Pooideae</taxon>
        <taxon>Triticodae</taxon>
        <taxon>Triticeae</taxon>
        <taxon>Triticinae</taxon>
        <taxon>Aegilops</taxon>
    </lineage>
</organism>
<sequence length="248" mass="26029">ATERRRVCQGQIRGQRSESTVPSRRRSLCRCNHCSGAAAPASLPCRKSTPSAQQSCRSTPPNTVRTLAQAATFLHTSPRRGLPSAPATRPARARRALRGNAWPPVVATRAAPRPSAAAAYPRRAPDPRAGLAIPRVRPRPRLTIRAPRCSWIWPKPTKFGRPRHHSIIGEVSEAAARAVAGPTMRTAPDASGSSAPSCDPRGRAPSDGEDPAAASSTRALPGDGPRRRRGGGTGGGRCLTAGGGLPPV</sequence>
<feature type="region of interest" description="Disordered" evidence="1">
    <location>
        <begin position="112"/>
        <end position="134"/>
    </location>
</feature>
<accession>A0A452XYI4</accession>
<protein>
    <submittedName>
        <fullName evidence="2">Uncharacterized protein</fullName>
    </submittedName>
</protein>
<reference evidence="2" key="5">
    <citation type="journal article" date="2021" name="G3 (Bethesda)">
        <title>Aegilops tauschii genome assembly Aet v5.0 features greater sequence contiguity and improved annotation.</title>
        <authorList>
            <person name="Wang L."/>
            <person name="Zhu T."/>
            <person name="Rodriguez J.C."/>
            <person name="Deal K.R."/>
            <person name="Dubcovsky J."/>
            <person name="McGuire P.E."/>
            <person name="Lux T."/>
            <person name="Spannagl M."/>
            <person name="Mayer K.F.X."/>
            <person name="Baldrich P."/>
            <person name="Meyers B.C."/>
            <person name="Huo N."/>
            <person name="Gu Y.Q."/>
            <person name="Zhou H."/>
            <person name="Devos K.M."/>
            <person name="Bennetzen J.L."/>
            <person name="Unver T."/>
            <person name="Budak H."/>
            <person name="Gulick P.J."/>
            <person name="Galiba G."/>
            <person name="Kalapos B."/>
            <person name="Nelson D.R."/>
            <person name="Li P."/>
            <person name="You F.M."/>
            <person name="Luo M.C."/>
            <person name="Dvorak J."/>
        </authorList>
    </citation>
    <scope>NUCLEOTIDE SEQUENCE [LARGE SCALE GENOMIC DNA]</scope>
    <source>
        <strain evidence="2">cv. AL8/78</strain>
    </source>
</reference>
<evidence type="ECO:0000313" key="2">
    <source>
        <dbReference type="EnsemblPlants" id="AET1Gv20216800.1"/>
    </source>
</evidence>
<dbReference type="Proteomes" id="UP000015105">
    <property type="component" value="Chromosome 1D"/>
</dbReference>
<name>A0A452XYI4_AEGTS</name>
<feature type="compositionally biased region" description="Low complexity" evidence="1">
    <location>
        <begin position="112"/>
        <end position="122"/>
    </location>
</feature>
<feature type="region of interest" description="Disordered" evidence="1">
    <location>
        <begin position="41"/>
        <end position="61"/>
    </location>
</feature>
<reference evidence="3" key="1">
    <citation type="journal article" date="2014" name="Science">
        <title>Ancient hybridizations among the ancestral genomes of bread wheat.</title>
        <authorList>
            <consortium name="International Wheat Genome Sequencing Consortium,"/>
            <person name="Marcussen T."/>
            <person name="Sandve S.R."/>
            <person name="Heier L."/>
            <person name="Spannagl M."/>
            <person name="Pfeifer M."/>
            <person name="Jakobsen K.S."/>
            <person name="Wulff B.B."/>
            <person name="Steuernagel B."/>
            <person name="Mayer K.F."/>
            <person name="Olsen O.A."/>
        </authorList>
    </citation>
    <scope>NUCLEOTIDE SEQUENCE [LARGE SCALE GENOMIC DNA]</scope>
    <source>
        <strain evidence="3">cv. AL8/78</strain>
    </source>
</reference>
<dbReference type="Gramene" id="AET1Gv20216800.1">
    <property type="protein sequence ID" value="AET1Gv20216800.1"/>
    <property type="gene ID" value="AET1Gv20216800"/>
</dbReference>